<name>A0AAP1RPJ9_MAMLE</name>
<keyword evidence="4" id="KW-1185">Reference proteome</keyword>
<protein>
    <submittedName>
        <fullName evidence="3">5-bromo-4-chloroindolyl phosphate hydrolysis family protein</fullName>
    </submittedName>
</protein>
<organism evidence="3 5">
    <name type="scientific">Mammaliicoccus lentus</name>
    <name type="common">Staphylococcus lentus</name>
    <dbReference type="NCBI Taxonomy" id="42858"/>
    <lineage>
        <taxon>Bacteria</taxon>
        <taxon>Bacillati</taxon>
        <taxon>Bacillota</taxon>
        <taxon>Bacilli</taxon>
        <taxon>Bacillales</taxon>
        <taxon>Staphylococcaceae</taxon>
        <taxon>Mammaliicoccus</taxon>
    </lineage>
</organism>
<dbReference type="GeneID" id="99676696"/>
<dbReference type="Proteomes" id="UP001223261">
    <property type="component" value="Chromosome"/>
</dbReference>
<feature type="transmembrane region" description="Helical" evidence="1">
    <location>
        <begin position="7"/>
        <end position="27"/>
    </location>
</feature>
<proteinExistence type="predicted"/>
<keyword evidence="1" id="KW-0472">Membrane</keyword>
<dbReference type="Proteomes" id="UP000770161">
    <property type="component" value="Unassembled WGS sequence"/>
</dbReference>
<evidence type="ECO:0000256" key="1">
    <source>
        <dbReference type="SAM" id="Phobius"/>
    </source>
</evidence>
<sequence>MKYNLSYILGALLAVPISSVVFLFSVFQLDLHFMLDTGMFIGSYILSFIPIQWYSSRRFLKEMGLTRREYHFIRKQLNDASPKLKRLYKNYMRVRSYNEFKNLNEVAKLTRTIYNTVKQSPEKFYTVESFFYSHLDNTVNLIDNYTLLQRMPNKTKEEKAKLKQTKLTIDENKRTLVADLKQLNESNYNQLDIEMELADMAKNRNDFTKEIPETTKEKVNLKTNQEKYEYETERNYDRN</sequence>
<evidence type="ECO:0000313" key="5">
    <source>
        <dbReference type="Proteomes" id="UP001223261"/>
    </source>
</evidence>
<reference evidence="2 4" key="1">
    <citation type="submission" date="2021-06" db="EMBL/GenBank/DDBJ databases">
        <title>Staphylococcus lentus K169 genome sequencing.</title>
        <authorList>
            <person name="Sundareshan S."/>
            <person name="Akhila D.S."/>
            <person name="Prachi D."/>
            <person name="Sivakumar R."/>
            <person name="Rajendhran J."/>
            <person name="Isloor S."/>
            <person name="Hegde N.R."/>
        </authorList>
    </citation>
    <scope>NUCLEOTIDE SEQUENCE [LARGE SCALE GENOMIC DNA]</scope>
    <source>
        <strain evidence="2 4">K169</strain>
    </source>
</reference>
<keyword evidence="1" id="KW-1133">Transmembrane helix</keyword>
<dbReference type="EMBL" id="JAHLZN010000032">
    <property type="protein sequence ID" value="MBU6114685.1"/>
    <property type="molecule type" value="Genomic_DNA"/>
</dbReference>
<accession>A0AAP1RPJ9</accession>
<evidence type="ECO:0000313" key="4">
    <source>
        <dbReference type="Proteomes" id="UP000770161"/>
    </source>
</evidence>
<feature type="transmembrane region" description="Helical" evidence="1">
    <location>
        <begin position="33"/>
        <end position="54"/>
    </location>
</feature>
<dbReference type="RefSeq" id="WP_016999783.1">
    <property type="nucleotide sequence ID" value="NZ_CP075503.1"/>
</dbReference>
<keyword evidence="1" id="KW-0812">Transmembrane</keyword>
<dbReference type="InterPro" id="IPR018770">
    <property type="entry name" value="ChloroindolylP_hydrolase"/>
</dbReference>
<dbReference type="EMBL" id="CP118848">
    <property type="protein sequence ID" value="WHI61394.1"/>
    <property type="molecule type" value="Genomic_DNA"/>
</dbReference>
<dbReference type="Pfam" id="PF10112">
    <property type="entry name" value="Halogen_Hydrol"/>
    <property type="match status" value="1"/>
</dbReference>
<gene>
    <name evidence="2" type="ORF">KQ656_11975</name>
    <name evidence="3" type="ORF">PYH69_07135</name>
</gene>
<dbReference type="AlphaFoldDB" id="A0AAP1RPJ9"/>
<evidence type="ECO:0000313" key="3">
    <source>
        <dbReference type="EMBL" id="WHI61394.1"/>
    </source>
</evidence>
<reference evidence="3" key="2">
    <citation type="journal article" date="2023" name="Antibiotics">
        <title>Prevalence and Molecular Characterization of Methicillin-Resistant Staphylococci (MRS) and Mammaliicocci (MRM) in Dromedary Camels from Algeria: First Detection of SCCmec-mecC Hybrid in Methicillin-Resistant Mammaliicoccus lentus.</title>
        <authorList>
            <person name="Belhout C."/>
            <person name="Boyen F."/>
            <person name="Vereecke N."/>
            <person name="Theuns S."/>
            <person name="Taibi N."/>
            <person name="Stegger M."/>
            <person name="de la Fe-Rodriguez P.Y."/>
            <person name="Bouayad L."/>
            <person name="Elgroud R."/>
            <person name="Butaye P."/>
        </authorList>
    </citation>
    <scope>NUCLEOTIDE SEQUENCE</scope>
    <source>
        <strain evidence="3">7048</strain>
    </source>
</reference>
<evidence type="ECO:0000313" key="2">
    <source>
        <dbReference type="EMBL" id="MBU6114685.1"/>
    </source>
</evidence>